<keyword evidence="7 12" id="KW-1133">Transmembrane helix</keyword>
<dbReference type="GO" id="GO:0016020">
    <property type="term" value="C:membrane"/>
    <property type="evidence" value="ECO:0007669"/>
    <property type="project" value="UniProtKB-SubCell"/>
</dbReference>
<dbReference type="AlphaFoldDB" id="A0AAU9RM97"/>
<dbReference type="PANTHER" id="PTHR31086">
    <property type="entry name" value="ALUMINUM-ACTIVATED MALATE TRANSPORTER 10"/>
    <property type="match status" value="1"/>
</dbReference>
<dbReference type="Pfam" id="PF11744">
    <property type="entry name" value="ALMT"/>
    <property type="match status" value="1"/>
</dbReference>
<feature type="transmembrane region" description="Helical" evidence="12">
    <location>
        <begin position="63"/>
        <end position="81"/>
    </location>
</feature>
<comment type="subcellular location">
    <subcellularLocation>
        <location evidence="1">Membrane</location>
        <topology evidence="1">Multi-pass membrane protein</topology>
    </subcellularLocation>
</comment>
<feature type="region of interest" description="Disordered" evidence="11">
    <location>
        <begin position="1"/>
        <end position="23"/>
    </location>
</feature>
<evidence type="ECO:0000256" key="7">
    <source>
        <dbReference type="ARBA" id="ARBA00022989"/>
    </source>
</evidence>
<gene>
    <name evidence="14" type="ORF">TAV2_LOCUS4915</name>
</gene>
<organism evidence="14 15">
    <name type="scientific">Thlaspi arvense</name>
    <name type="common">Field penny-cress</name>
    <dbReference type="NCBI Taxonomy" id="13288"/>
    <lineage>
        <taxon>Eukaryota</taxon>
        <taxon>Viridiplantae</taxon>
        <taxon>Streptophyta</taxon>
        <taxon>Embryophyta</taxon>
        <taxon>Tracheophyta</taxon>
        <taxon>Spermatophyta</taxon>
        <taxon>Magnoliopsida</taxon>
        <taxon>eudicotyledons</taxon>
        <taxon>Gunneridae</taxon>
        <taxon>Pentapetalae</taxon>
        <taxon>rosids</taxon>
        <taxon>malvids</taxon>
        <taxon>Brassicales</taxon>
        <taxon>Brassicaceae</taxon>
        <taxon>Thlaspideae</taxon>
        <taxon>Thlaspi</taxon>
    </lineage>
</organism>
<comment type="caution">
    <text evidence="14">The sequence shown here is derived from an EMBL/GenBank/DDBJ whole genome shotgun (WGS) entry which is preliminary data.</text>
</comment>
<dbReference type="PROSITE" id="PS51473">
    <property type="entry name" value="GNK2"/>
    <property type="match status" value="1"/>
</dbReference>
<evidence type="ECO:0000256" key="3">
    <source>
        <dbReference type="ARBA" id="ARBA00022448"/>
    </source>
</evidence>
<evidence type="ECO:0000313" key="14">
    <source>
        <dbReference type="EMBL" id="CAH2042949.1"/>
    </source>
</evidence>
<keyword evidence="8" id="KW-0406">Ion transport</keyword>
<dbReference type="FunFam" id="3.30.430.20:FF:000023">
    <property type="entry name" value="Antifungal protein ginkbilobin-2"/>
    <property type="match status" value="1"/>
</dbReference>
<keyword evidence="4 12" id="KW-0812">Transmembrane</keyword>
<evidence type="ECO:0000256" key="1">
    <source>
        <dbReference type="ARBA" id="ARBA00004141"/>
    </source>
</evidence>
<dbReference type="Pfam" id="PF01657">
    <property type="entry name" value="Stress-antifung"/>
    <property type="match status" value="1"/>
</dbReference>
<evidence type="ECO:0000256" key="11">
    <source>
        <dbReference type="SAM" id="MobiDB-lite"/>
    </source>
</evidence>
<keyword evidence="6" id="KW-0677">Repeat</keyword>
<feature type="transmembrane region" description="Helical" evidence="12">
    <location>
        <begin position="144"/>
        <end position="163"/>
    </location>
</feature>
<keyword evidence="9 12" id="KW-0472">Membrane</keyword>
<dbReference type="InterPro" id="IPR002902">
    <property type="entry name" value="GNK2"/>
</dbReference>
<evidence type="ECO:0000259" key="13">
    <source>
        <dbReference type="PROSITE" id="PS51473"/>
    </source>
</evidence>
<sequence>MPPQCASHRGQPSMQVDRFGNRSQSKPEVRRAIHSVKVGVALVVISLLYLLDPLYNQVGENAMWAIMTVVVVFEFFAGATLGKGVNRAIGTILGGGLGCIVALLGDALVGGVGNAIFAATFVFVFGIAATYVRLIPRIKRRYDYGAMIFILTFNLIVVSGWRADEVIRLARERLVDIGIGLAVSVFTSVLAFPMWASDELHFSIASKFDKLASCVEGCLEEYFISVEEKENRCKANSSGCESVLNSKSNDETLANFARWEPWHGKFGIFYPWDKYLRIGDVLRELAATLASLKGCLQSPRQPMQSQRQLMKQPLEEVGSSLAWTLGELGQRFMKMEKSQPKALIPSKLQAIKEELTLVTSASKLEGSEGLAMSTFVFLLMEIVDKVEILAKEVEELGSVRGDPNTKISRVLCNSQTYSAGDPFAISLAYVIADLEAVTPTRKGYDYKNISPYPNSFAYGHAACNTNLTSPDCGTCLQAAKTAMFQGCNSRIGAQTALIDCKIRYEQYPFDE</sequence>
<evidence type="ECO:0000256" key="12">
    <source>
        <dbReference type="SAM" id="Phobius"/>
    </source>
</evidence>
<accession>A0AAU9RM97</accession>
<keyword evidence="3" id="KW-0813">Transport</keyword>
<evidence type="ECO:0000256" key="4">
    <source>
        <dbReference type="ARBA" id="ARBA00022692"/>
    </source>
</evidence>
<evidence type="ECO:0000256" key="9">
    <source>
        <dbReference type="ARBA" id="ARBA00023136"/>
    </source>
</evidence>
<proteinExistence type="inferred from homology"/>
<keyword evidence="15" id="KW-1185">Reference proteome</keyword>
<dbReference type="GO" id="GO:0034220">
    <property type="term" value="P:monoatomic ion transmembrane transport"/>
    <property type="evidence" value="ECO:0007669"/>
    <property type="project" value="UniProtKB-KW"/>
</dbReference>
<dbReference type="Proteomes" id="UP000836841">
    <property type="component" value="Unassembled WGS sequence"/>
</dbReference>
<comment type="similarity">
    <text evidence="2">Belongs to the aromatic acid exporter (TC 2.A.85) family.</text>
</comment>
<feature type="transmembrane region" description="Helical" evidence="12">
    <location>
        <begin position="115"/>
        <end position="132"/>
    </location>
</feature>
<dbReference type="InterPro" id="IPR038408">
    <property type="entry name" value="GNK2_sf"/>
</dbReference>
<evidence type="ECO:0000256" key="5">
    <source>
        <dbReference type="ARBA" id="ARBA00022729"/>
    </source>
</evidence>
<reference evidence="14 15" key="1">
    <citation type="submission" date="2022-03" db="EMBL/GenBank/DDBJ databases">
        <authorList>
            <person name="Nunn A."/>
            <person name="Chopra R."/>
            <person name="Nunn A."/>
            <person name="Contreras Garrido A."/>
        </authorList>
    </citation>
    <scope>NUCLEOTIDE SEQUENCE [LARGE SCALE GENOMIC DNA]</scope>
</reference>
<dbReference type="EMBL" id="CAJVSB020000232">
    <property type="protein sequence ID" value="CAH2042949.1"/>
    <property type="molecule type" value="Genomic_DNA"/>
</dbReference>
<feature type="domain" description="Gnk2-homologous" evidence="13">
    <location>
        <begin position="405"/>
        <end position="509"/>
    </location>
</feature>
<evidence type="ECO:0000256" key="10">
    <source>
        <dbReference type="ARBA" id="ARBA00023303"/>
    </source>
</evidence>
<evidence type="ECO:0000256" key="8">
    <source>
        <dbReference type="ARBA" id="ARBA00023065"/>
    </source>
</evidence>
<evidence type="ECO:0000256" key="6">
    <source>
        <dbReference type="ARBA" id="ARBA00022737"/>
    </source>
</evidence>
<keyword evidence="10" id="KW-0407">Ion channel</keyword>
<protein>
    <recommendedName>
        <fullName evidence="13">Gnk2-homologous domain-containing protein</fullName>
    </recommendedName>
</protein>
<dbReference type="CDD" id="cd23509">
    <property type="entry name" value="Gnk2-like"/>
    <property type="match status" value="1"/>
</dbReference>
<dbReference type="Gene3D" id="3.30.430.20">
    <property type="entry name" value="Gnk2 domain, C-X8-C-X2-C motif"/>
    <property type="match status" value="1"/>
</dbReference>
<dbReference type="InterPro" id="IPR020966">
    <property type="entry name" value="ALMT"/>
</dbReference>
<name>A0AAU9RM97_THLAR</name>
<dbReference type="GO" id="GO:0015743">
    <property type="term" value="P:malate transport"/>
    <property type="evidence" value="ECO:0007669"/>
    <property type="project" value="InterPro"/>
</dbReference>
<feature type="transmembrane region" description="Helical" evidence="12">
    <location>
        <begin position="32"/>
        <end position="51"/>
    </location>
</feature>
<evidence type="ECO:0000313" key="15">
    <source>
        <dbReference type="Proteomes" id="UP000836841"/>
    </source>
</evidence>
<keyword evidence="5" id="KW-0732">Signal</keyword>
<feature type="transmembrane region" description="Helical" evidence="12">
    <location>
        <begin position="175"/>
        <end position="196"/>
    </location>
</feature>
<evidence type="ECO:0000256" key="2">
    <source>
        <dbReference type="ARBA" id="ARBA00007079"/>
    </source>
</evidence>